<reference evidence="3 4" key="1">
    <citation type="journal article" date="2020" name="Phytopathology">
        <title>Genome Sequence Resources of Colletotrichum truncatum, C. plurivorum, C. musicola, and C. sojae: Four Species Pathogenic to Soybean (Glycine max).</title>
        <authorList>
            <person name="Rogerio F."/>
            <person name="Boufleur T.R."/>
            <person name="Ciampi-Guillardi M."/>
            <person name="Sukno S.A."/>
            <person name="Thon M.R."/>
            <person name="Massola Junior N.S."/>
            <person name="Baroncelli R."/>
        </authorList>
    </citation>
    <scope>NUCLEOTIDE SEQUENCE [LARGE SCALE GENOMIC DNA]</scope>
    <source>
        <strain evidence="3 4">LFN0009</strain>
    </source>
</reference>
<evidence type="ECO:0000313" key="3">
    <source>
        <dbReference type="EMBL" id="KAF6810312.1"/>
    </source>
</evidence>
<feature type="compositionally biased region" description="Low complexity" evidence="1">
    <location>
        <begin position="41"/>
        <end position="61"/>
    </location>
</feature>
<proteinExistence type="predicted"/>
<sequence>MDPTPQSPFRDSSRQSFELRNTPVGYHAPPDQLPPGITFHAAAATGTPSSPPSYSGSSSAPQLKRKPIPRVGSATPSELGVGYGPRTETISTTSKRSLLRRAGTALPTSKHSWVLEGCAVALSIAALVAISVLLPLYNGRPLSSWSFRFSFNTVVSVLGATSRATLAFAVSACISQGKWNWFRRREDSIMVFDRFEEASRGPWGSMRLLWWSKMRHWIAVGAFATVILVGFEPFLQAIITFEGQEVSSTDPLARALIGRSSKLDVGSQVALTGAARMLGPPQTSEDGMVMVLSMRSTYDFGVLASVWSGFSNLSTAEGLTASYACPSGNCTWAPYASLAVCSACNDVSQHLSKTSGKTNVSSAEDKQLTTVYFHSTSYPIMMPQLQVGYVKHEIKELGMNISNVDSAGAAALREDGYNISNTFLAAKANSQPADTLSFKDFRTLIVSFAMMETSADFRANKTAWEDTPVTARECALYFCANAYRSDVKQGILKEEVLGSWAERTTDSFLASSPEYAAASKAYNAFSNYTLDYDEWDMQRTDLQLSIPAAAYQAATGEETKEDLRFNISQNAAGSITGLFMTEFARRASPLQTKQLVYPPDGAGDQPHVAAGLGASGNLTATFEAAAASMSKYVRDLSLRSGEPFEGEARQWVVHIQVRWGFLSLPVAALLGGCAFCVLSMAETRRLGLPAWRGSSLAGLAHGLDARAREQLREADGALQMDAHARRYNVRFVDSDMGPELKLSHG</sequence>
<dbReference type="InterPro" id="IPR021514">
    <property type="entry name" value="DUF3176"/>
</dbReference>
<feature type="transmembrane region" description="Helical" evidence="2">
    <location>
        <begin position="217"/>
        <end position="239"/>
    </location>
</feature>
<protein>
    <submittedName>
        <fullName evidence="3">Uncharacterized protein</fullName>
    </submittedName>
</protein>
<feature type="compositionally biased region" description="Polar residues" evidence="1">
    <location>
        <begin position="7"/>
        <end position="19"/>
    </location>
</feature>
<keyword evidence="2" id="KW-0472">Membrane</keyword>
<feature type="transmembrane region" description="Helical" evidence="2">
    <location>
        <begin position="113"/>
        <end position="137"/>
    </location>
</feature>
<keyword evidence="2" id="KW-0812">Transmembrane</keyword>
<dbReference type="Proteomes" id="UP000652219">
    <property type="component" value="Unassembled WGS sequence"/>
</dbReference>
<dbReference type="PANTHER" id="PTHR35394">
    <property type="entry name" value="DUF3176 DOMAIN-CONTAINING PROTEIN"/>
    <property type="match status" value="1"/>
</dbReference>
<accession>A0A8H6JC16</accession>
<feature type="transmembrane region" description="Helical" evidence="2">
    <location>
        <begin position="149"/>
        <end position="175"/>
    </location>
</feature>
<dbReference type="PANTHER" id="PTHR35394:SF5">
    <property type="entry name" value="DUF3176 DOMAIN-CONTAINING PROTEIN"/>
    <property type="match status" value="1"/>
</dbReference>
<dbReference type="Pfam" id="PF11374">
    <property type="entry name" value="DUF3176"/>
    <property type="match status" value="1"/>
</dbReference>
<dbReference type="EMBL" id="WIGN01000088">
    <property type="protein sequence ID" value="KAF6810312.1"/>
    <property type="molecule type" value="Genomic_DNA"/>
</dbReference>
<evidence type="ECO:0000256" key="2">
    <source>
        <dbReference type="SAM" id="Phobius"/>
    </source>
</evidence>
<evidence type="ECO:0000313" key="4">
    <source>
        <dbReference type="Proteomes" id="UP000652219"/>
    </source>
</evidence>
<keyword evidence="2" id="KW-1133">Transmembrane helix</keyword>
<dbReference type="AlphaFoldDB" id="A0A8H6JC16"/>
<gene>
    <name evidence="3" type="ORF">CSOJ01_06383</name>
</gene>
<name>A0A8H6JC16_9PEZI</name>
<evidence type="ECO:0000256" key="1">
    <source>
        <dbReference type="SAM" id="MobiDB-lite"/>
    </source>
</evidence>
<comment type="caution">
    <text evidence="3">The sequence shown here is derived from an EMBL/GenBank/DDBJ whole genome shotgun (WGS) entry which is preliminary data.</text>
</comment>
<keyword evidence="4" id="KW-1185">Reference proteome</keyword>
<organism evidence="3 4">
    <name type="scientific">Colletotrichum sojae</name>
    <dbReference type="NCBI Taxonomy" id="2175907"/>
    <lineage>
        <taxon>Eukaryota</taxon>
        <taxon>Fungi</taxon>
        <taxon>Dikarya</taxon>
        <taxon>Ascomycota</taxon>
        <taxon>Pezizomycotina</taxon>
        <taxon>Sordariomycetes</taxon>
        <taxon>Hypocreomycetidae</taxon>
        <taxon>Glomerellales</taxon>
        <taxon>Glomerellaceae</taxon>
        <taxon>Colletotrichum</taxon>
        <taxon>Colletotrichum orchidearum species complex</taxon>
    </lineage>
</organism>
<feature type="region of interest" description="Disordered" evidence="1">
    <location>
        <begin position="1"/>
        <end position="87"/>
    </location>
</feature>